<dbReference type="Proteomes" id="UP000243459">
    <property type="component" value="Chromosome 6"/>
</dbReference>
<organism evidence="3 4">
    <name type="scientific">Asparagus officinalis</name>
    <name type="common">Garden asparagus</name>
    <dbReference type="NCBI Taxonomy" id="4686"/>
    <lineage>
        <taxon>Eukaryota</taxon>
        <taxon>Viridiplantae</taxon>
        <taxon>Streptophyta</taxon>
        <taxon>Embryophyta</taxon>
        <taxon>Tracheophyta</taxon>
        <taxon>Spermatophyta</taxon>
        <taxon>Magnoliopsida</taxon>
        <taxon>Liliopsida</taxon>
        <taxon>Asparagales</taxon>
        <taxon>Asparagaceae</taxon>
        <taxon>Asparagoideae</taxon>
        <taxon>Asparagus</taxon>
    </lineage>
</organism>
<accession>A0A5P1ELI0</accession>
<protein>
    <recommendedName>
        <fullName evidence="5">ABC-2 type transporter domain-containing protein</fullName>
    </recommendedName>
</protein>
<evidence type="ECO:0000256" key="2">
    <source>
        <dbReference type="SAM" id="Phobius"/>
    </source>
</evidence>
<keyword evidence="1" id="KW-0813">Transport</keyword>
<name>A0A5P1ELI0_ASPOF</name>
<evidence type="ECO:0008006" key="5">
    <source>
        <dbReference type="Google" id="ProtNLM"/>
    </source>
</evidence>
<sequence length="123" mass="13259">MKAASVPGQQIDVGTDYILKILGLDICGSTMVGDQMRKGISGGQKKRVTTGSLDSFWSSYLSIKWHLVFFGSFTGLTRQMIIANTVGSFALLMIMVLGGFVIGRDDVKKCGRNGGCVDTGHHR</sequence>
<evidence type="ECO:0000313" key="3">
    <source>
        <dbReference type="EMBL" id="ONK66766.1"/>
    </source>
</evidence>
<dbReference type="EMBL" id="CM007386">
    <property type="protein sequence ID" value="ONK66766.1"/>
    <property type="molecule type" value="Genomic_DNA"/>
</dbReference>
<proteinExistence type="predicted"/>
<keyword evidence="2" id="KW-0812">Transmembrane</keyword>
<evidence type="ECO:0000256" key="1">
    <source>
        <dbReference type="ARBA" id="ARBA00022448"/>
    </source>
</evidence>
<reference evidence="4" key="1">
    <citation type="journal article" date="2017" name="Nat. Commun.">
        <title>The asparagus genome sheds light on the origin and evolution of a young Y chromosome.</title>
        <authorList>
            <person name="Harkess A."/>
            <person name="Zhou J."/>
            <person name="Xu C."/>
            <person name="Bowers J.E."/>
            <person name="Van der Hulst R."/>
            <person name="Ayyampalayam S."/>
            <person name="Mercati F."/>
            <person name="Riccardi P."/>
            <person name="McKain M.R."/>
            <person name="Kakrana A."/>
            <person name="Tang H."/>
            <person name="Ray J."/>
            <person name="Groenendijk J."/>
            <person name="Arikit S."/>
            <person name="Mathioni S.M."/>
            <person name="Nakano M."/>
            <person name="Shan H."/>
            <person name="Telgmann-Rauber A."/>
            <person name="Kanno A."/>
            <person name="Yue Z."/>
            <person name="Chen H."/>
            <person name="Li W."/>
            <person name="Chen Y."/>
            <person name="Xu X."/>
            <person name="Zhang Y."/>
            <person name="Luo S."/>
            <person name="Chen H."/>
            <person name="Gao J."/>
            <person name="Mao Z."/>
            <person name="Pires J.C."/>
            <person name="Luo M."/>
            <person name="Kudrna D."/>
            <person name="Wing R.A."/>
            <person name="Meyers B.C."/>
            <person name="Yi K."/>
            <person name="Kong H."/>
            <person name="Lavrijsen P."/>
            <person name="Sunseri F."/>
            <person name="Falavigna A."/>
            <person name="Ye Y."/>
            <person name="Leebens-Mack J.H."/>
            <person name="Chen G."/>
        </authorList>
    </citation>
    <scope>NUCLEOTIDE SEQUENCE [LARGE SCALE GENOMIC DNA]</scope>
    <source>
        <strain evidence="4">cv. DH0086</strain>
    </source>
</reference>
<dbReference type="PANTHER" id="PTHR19241">
    <property type="entry name" value="ATP-BINDING CASSETTE TRANSPORTER"/>
    <property type="match status" value="1"/>
</dbReference>
<dbReference type="Gramene" id="ONK66766">
    <property type="protein sequence ID" value="ONK66766"/>
    <property type="gene ID" value="A4U43_C06F11720"/>
</dbReference>
<keyword evidence="4" id="KW-1185">Reference proteome</keyword>
<dbReference type="AlphaFoldDB" id="A0A5P1ELI0"/>
<keyword evidence="2" id="KW-1133">Transmembrane helix</keyword>
<evidence type="ECO:0000313" key="4">
    <source>
        <dbReference type="Proteomes" id="UP000243459"/>
    </source>
</evidence>
<keyword evidence="2" id="KW-0472">Membrane</keyword>
<gene>
    <name evidence="3" type="ORF">A4U43_C06F11720</name>
</gene>
<feature type="transmembrane region" description="Helical" evidence="2">
    <location>
        <begin position="81"/>
        <end position="102"/>
    </location>
</feature>